<sequence length="55" mass="6409">MENAPIFIRLNRARHFPVVVSGPPVYMSTLLVGSIWHVQDRIARLVTVRKEYYPN</sequence>
<keyword evidence="2" id="KW-1185">Reference proteome</keyword>
<accession>A0A3P8FRL2</accession>
<dbReference type="Proteomes" id="UP000272942">
    <property type="component" value="Unassembled WGS sequence"/>
</dbReference>
<dbReference type="AlphaFoldDB" id="A0A3P8FRL2"/>
<gene>
    <name evidence="1" type="ORF">ECPE_LOCUS6647</name>
</gene>
<name>A0A3P8FRL2_9TREM</name>
<evidence type="ECO:0000313" key="1">
    <source>
        <dbReference type="EMBL" id="VDP78927.1"/>
    </source>
</evidence>
<protein>
    <submittedName>
        <fullName evidence="1">Uncharacterized protein</fullName>
    </submittedName>
</protein>
<evidence type="ECO:0000313" key="2">
    <source>
        <dbReference type="Proteomes" id="UP000272942"/>
    </source>
</evidence>
<dbReference type="EMBL" id="UZAN01043663">
    <property type="protein sequence ID" value="VDP78927.1"/>
    <property type="molecule type" value="Genomic_DNA"/>
</dbReference>
<proteinExistence type="predicted"/>
<reference evidence="1 2" key="1">
    <citation type="submission" date="2018-11" db="EMBL/GenBank/DDBJ databases">
        <authorList>
            <consortium name="Pathogen Informatics"/>
        </authorList>
    </citation>
    <scope>NUCLEOTIDE SEQUENCE [LARGE SCALE GENOMIC DNA]</scope>
    <source>
        <strain evidence="1 2">Egypt</strain>
    </source>
</reference>
<organism evidence="1 2">
    <name type="scientific">Echinostoma caproni</name>
    <dbReference type="NCBI Taxonomy" id="27848"/>
    <lineage>
        <taxon>Eukaryota</taxon>
        <taxon>Metazoa</taxon>
        <taxon>Spiralia</taxon>
        <taxon>Lophotrochozoa</taxon>
        <taxon>Platyhelminthes</taxon>
        <taxon>Trematoda</taxon>
        <taxon>Digenea</taxon>
        <taxon>Plagiorchiida</taxon>
        <taxon>Echinostomata</taxon>
        <taxon>Echinostomatoidea</taxon>
        <taxon>Echinostomatidae</taxon>
        <taxon>Echinostoma</taxon>
    </lineage>
</organism>